<evidence type="ECO:0000313" key="3">
    <source>
        <dbReference type="Proteomes" id="UP000595426"/>
    </source>
</evidence>
<dbReference type="Proteomes" id="UP000595426">
    <property type="component" value="Chromosome"/>
</dbReference>
<evidence type="ECO:0000313" key="2">
    <source>
        <dbReference type="EMBL" id="QQN60152.1"/>
    </source>
</evidence>
<dbReference type="OrthoDB" id="9994343at2"/>
<reference evidence="2 3" key="1">
    <citation type="submission" date="2020-12" db="EMBL/GenBank/DDBJ databases">
        <title>FDA dAtabase for Regulatory Grade micrObial Sequences (FDA-ARGOS): Supporting development and validation of Infectious Disease Dx tests.</title>
        <authorList>
            <person name="Kerrigan L."/>
            <person name="Long C."/>
            <person name="Tallon L."/>
            <person name="Sadzewicz L."/>
            <person name="Zhao X."/>
            <person name="Boylan J."/>
            <person name="Ott S."/>
            <person name="Bowen H."/>
            <person name="Vavikolanu K."/>
            <person name="Mehta A."/>
            <person name="Aluvathingal J."/>
            <person name="Nadendla S."/>
            <person name="Yan Y."/>
            <person name="Sichtig H."/>
        </authorList>
    </citation>
    <scope>NUCLEOTIDE SEQUENCE [LARGE SCALE GENOMIC DNA]</scope>
    <source>
        <strain evidence="2 3">FDAARGOS_1031</strain>
    </source>
</reference>
<dbReference type="KEGG" id="egm:AYC65_14880"/>
<keyword evidence="1" id="KW-0812">Transmembrane</keyword>
<name>A0A7T7V1H3_9FLAO</name>
<keyword evidence="1" id="KW-1133">Transmembrane helix</keyword>
<accession>A0A7T7V1H3</accession>
<proteinExistence type="predicted"/>
<dbReference type="RefSeq" id="WP_034869464.1">
    <property type="nucleotide sequence ID" value="NZ_CAJJUP010000002.1"/>
</dbReference>
<feature type="transmembrane region" description="Helical" evidence="1">
    <location>
        <begin position="12"/>
        <end position="30"/>
    </location>
</feature>
<dbReference type="GeneID" id="93134198"/>
<sequence>MSKNLSKKLSVKSVLSITAILCFIFILLPYKMEAKGFGTDTEYGECQWTGGCGESSSGTRVVTEKFKVFWITVSKESYVQSCTPTNSPC</sequence>
<protein>
    <submittedName>
        <fullName evidence="2">Uncharacterized protein</fullName>
    </submittedName>
</protein>
<dbReference type="EMBL" id="CP067018">
    <property type="protein sequence ID" value="QQN60152.1"/>
    <property type="molecule type" value="Genomic_DNA"/>
</dbReference>
<gene>
    <name evidence="2" type="ORF">I6H88_06115</name>
</gene>
<keyword evidence="3" id="KW-1185">Reference proteome</keyword>
<keyword evidence="1" id="KW-0472">Membrane</keyword>
<evidence type="ECO:0000256" key="1">
    <source>
        <dbReference type="SAM" id="Phobius"/>
    </source>
</evidence>
<organism evidence="2 3">
    <name type="scientific">Elizabethkingia bruuniana</name>
    <dbReference type="NCBI Taxonomy" id="1756149"/>
    <lineage>
        <taxon>Bacteria</taxon>
        <taxon>Pseudomonadati</taxon>
        <taxon>Bacteroidota</taxon>
        <taxon>Flavobacteriia</taxon>
        <taxon>Flavobacteriales</taxon>
        <taxon>Weeksellaceae</taxon>
        <taxon>Elizabethkingia</taxon>
    </lineage>
</organism>
<dbReference type="AlphaFoldDB" id="A0A7T7V1H3"/>